<gene>
    <name evidence="4" type="ORF">F2P81_024549</name>
</gene>
<dbReference type="PROSITE" id="PS50835">
    <property type="entry name" value="IG_LIKE"/>
    <property type="match status" value="1"/>
</dbReference>
<dbReference type="GO" id="GO:0035723">
    <property type="term" value="P:interleukin-15-mediated signaling pathway"/>
    <property type="evidence" value="ECO:0007669"/>
    <property type="project" value="TreeGrafter"/>
</dbReference>
<dbReference type="GO" id="GO:1990782">
    <property type="term" value="F:protein tyrosine kinase binding"/>
    <property type="evidence" value="ECO:0007669"/>
    <property type="project" value="TreeGrafter"/>
</dbReference>
<organism evidence="4 5">
    <name type="scientific">Scophthalmus maximus</name>
    <name type="common">Turbot</name>
    <name type="synonym">Psetta maxima</name>
    <dbReference type="NCBI Taxonomy" id="52904"/>
    <lineage>
        <taxon>Eukaryota</taxon>
        <taxon>Metazoa</taxon>
        <taxon>Chordata</taxon>
        <taxon>Craniata</taxon>
        <taxon>Vertebrata</taxon>
        <taxon>Euteleostomi</taxon>
        <taxon>Actinopterygii</taxon>
        <taxon>Neopterygii</taxon>
        <taxon>Teleostei</taxon>
        <taxon>Neoteleostei</taxon>
        <taxon>Acanthomorphata</taxon>
        <taxon>Carangaria</taxon>
        <taxon>Pleuronectiformes</taxon>
        <taxon>Pleuronectoidei</taxon>
        <taxon>Scophthalmidae</taxon>
        <taxon>Scophthalmus</taxon>
    </lineage>
</organism>
<dbReference type="InterPro" id="IPR007110">
    <property type="entry name" value="Ig-like_dom"/>
</dbReference>
<name>A0A6A4RUH3_SCOMX</name>
<feature type="compositionally biased region" description="Basic and acidic residues" evidence="1">
    <location>
        <begin position="267"/>
        <end position="280"/>
    </location>
</feature>
<dbReference type="PANTHER" id="PTHR11422:SF5">
    <property type="entry name" value="DIVERSE IMMUNOGLOBULIN DOMAIN-CONTAINING PROTEIN 1.1 ISOFORM X1-RELATED"/>
    <property type="match status" value="1"/>
</dbReference>
<proteinExistence type="predicted"/>
<sequence>MLISQARMSSTTKISMLDKWRMAPLWLILMFVLQFEGISGDTVKLYHTPGHDAVLPCHILSSATSTCSTITWFYNSAATKVVADGIVKNDLVRAARLRLDKGCNLFIDSITAEDAGLYVCRKGRATMLDTNVVLSVLTISPSPPDRSGAEVALKCSLLGRTGHRGCGDKRLLWVDEAGTVLSGDGVRSEDTVGGCVSILTVNSGHGRRYTCRLVDESNGNNVQIQADHTLVVTDPPYVAIGAAVGVAVFLLVVTAAAGLIKCRKRTKETDGGERPTKPHDDPEDNLTYITVSHVNQGASAVKLVKEVENVTYSTIKTPVTTDAWYVSIP</sequence>
<protein>
    <recommendedName>
        <fullName evidence="3">Ig-like domain-containing protein</fullName>
    </recommendedName>
</protein>
<dbReference type="GO" id="GO:0045121">
    <property type="term" value="C:membrane raft"/>
    <property type="evidence" value="ECO:0007669"/>
    <property type="project" value="TreeGrafter"/>
</dbReference>
<dbReference type="InterPro" id="IPR036179">
    <property type="entry name" value="Ig-like_dom_sf"/>
</dbReference>
<evidence type="ECO:0000256" key="2">
    <source>
        <dbReference type="SAM" id="Phobius"/>
    </source>
</evidence>
<dbReference type="AlphaFoldDB" id="A0A6A4RUH3"/>
<dbReference type="GO" id="GO:0042110">
    <property type="term" value="P:T cell activation"/>
    <property type="evidence" value="ECO:0007669"/>
    <property type="project" value="TreeGrafter"/>
</dbReference>
<keyword evidence="2" id="KW-1133">Transmembrane helix</keyword>
<evidence type="ECO:0000259" key="3">
    <source>
        <dbReference type="PROSITE" id="PS50835"/>
    </source>
</evidence>
<feature type="region of interest" description="Disordered" evidence="1">
    <location>
        <begin position="265"/>
        <end position="285"/>
    </location>
</feature>
<feature type="domain" description="Ig-like" evidence="3">
    <location>
        <begin position="24"/>
        <end position="140"/>
    </location>
</feature>
<evidence type="ECO:0000313" key="4">
    <source>
        <dbReference type="EMBL" id="KAF0023919.1"/>
    </source>
</evidence>
<dbReference type="Proteomes" id="UP000438429">
    <property type="component" value="Unassembled WGS sequence"/>
</dbReference>
<dbReference type="PANTHER" id="PTHR11422">
    <property type="entry name" value="T-CELL SURFACE GLYCOPROTEIN CD4"/>
    <property type="match status" value="1"/>
</dbReference>
<comment type="caution">
    <text evidence="4">The sequence shown here is derived from an EMBL/GenBank/DDBJ whole genome shotgun (WGS) entry which is preliminary data.</text>
</comment>
<dbReference type="SUPFAM" id="SSF48726">
    <property type="entry name" value="Immunoglobulin"/>
    <property type="match status" value="1"/>
</dbReference>
<keyword evidence="2" id="KW-0812">Transmembrane</keyword>
<evidence type="ECO:0000256" key="1">
    <source>
        <dbReference type="SAM" id="MobiDB-lite"/>
    </source>
</evidence>
<feature type="transmembrane region" description="Helical" evidence="2">
    <location>
        <begin position="237"/>
        <end position="260"/>
    </location>
</feature>
<dbReference type="GO" id="GO:0009897">
    <property type="term" value="C:external side of plasma membrane"/>
    <property type="evidence" value="ECO:0007669"/>
    <property type="project" value="TreeGrafter"/>
</dbReference>
<dbReference type="GO" id="GO:0070374">
    <property type="term" value="P:positive regulation of ERK1 and ERK2 cascade"/>
    <property type="evidence" value="ECO:0007669"/>
    <property type="project" value="TreeGrafter"/>
</dbReference>
<reference evidence="4 5" key="1">
    <citation type="submission" date="2019-06" db="EMBL/GenBank/DDBJ databases">
        <title>Draft genomes of female and male turbot (Scophthalmus maximus).</title>
        <authorList>
            <person name="Xu H."/>
            <person name="Xu X.-W."/>
            <person name="Shao C."/>
            <person name="Chen S."/>
        </authorList>
    </citation>
    <scope>NUCLEOTIDE SEQUENCE [LARGE SCALE GENOMIC DNA]</scope>
    <source>
        <strain evidence="4">Ysfricsl-2016a</strain>
        <tissue evidence="4">Blood</tissue>
    </source>
</reference>
<dbReference type="Gene3D" id="2.60.40.10">
    <property type="entry name" value="Immunoglobulins"/>
    <property type="match status" value="1"/>
</dbReference>
<evidence type="ECO:0000313" key="5">
    <source>
        <dbReference type="Proteomes" id="UP000438429"/>
    </source>
</evidence>
<dbReference type="GO" id="GO:0042289">
    <property type="term" value="F:MHC class II protein binding"/>
    <property type="evidence" value="ECO:0007669"/>
    <property type="project" value="TreeGrafter"/>
</dbReference>
<dbReference type="SMART" id="SM00409">
    <property type="entry name" value="IG"/>
    <property type="match status" value="2"/>
</dbReference>
<keyword evidence="2" id="KW-0472">Membrane</keyword>
<dbReference type="InterPro" id="IPR003599">
    <property type="entry name" value="Ig_sub"/>
</dbReference>
<dbReference type="InterPro" id="IPR013783">
    <property type="entry name" value="Ig-like_fold"/>
</dbReference>
<dbReference type="EMBL" id="VEVO01000022">
    <property type="protein sequence ID" value="KAF0023919.1"/>
    <property type="molecule type" value="Genomic_DNA"/>
</dbReference>
<accession>A0A6A4RUH3</accession>